<comment type="caution">
    <text evidence="1">The sequence shown here is derived from an EMBL/GenBank/DDBJ whole genome shotgun (WGS) entry which is preliminary data.</text>
</comment>
<dbReference type="AlphaFoldDB" id="A0A6L2MHA8"/>
<protein>
    <submittedName>
        <fullName evidence="1">Uncharacterized protein</fullName>
    </submittedName>
</protein>
<reference evidence="1" key="1">
    <citation type="journal article" date="2019" name="Sci. Rep.">
        <title>Draft genome of Tanacetum cinerariifolium, the natural source of mosquito coil.</title>
        <authorList>
            <person name="Yamashiro T."/>
            <person name="Shiraishi A."/>
            <person name="Satake H."/>
            <person name="Nakayama K."/>
        </authorList>
    </citation>
    <scope>NUCLEOTIDE SEQUENCE</scope>
</reference>
<organism evidence="1">
    <name type="scientific">Tanacetum cinerariifolium</name>
    <name type="common">Dalmatian daisy</name>
    <name type="synonym">Chrysanthemum cinerariifolium</name>
    <dbReference type="NCBI Taxonomy" id="118510"/>
    <lineage>
        <taxon>Eukaryota</taxon>
        <taxon>Viridiplantae</taxon>
        <taxon>Streptophyta</taxon>
        <taxon>Embryophyta</taxon>
        <taxon>Tracheophyta</taxon>
        <taxon>Spermatophyta</taxon>
        <taxon>Magnoliopsida</taxon>
        <taxon>eudicotyledons</taxon>
        <taxon>Gunneridae</taxon>
        <taxon>Pentapetalae</taxon>
        <taxon>asterids</taxon>
        <taxon>campanulids</taxon>
        <taxon>Asterales</taxon>
        <taxon>Asteraceae</taxon>
        <taxon>Asteroideae</taxon>
        <taxon>Anthemideae</taxon>
        <taxon>Anthemidinae</taxon>
        <taxon>Tanacetum</taxon>
    </lineage>
</organism>
<gene>
    <name evidence="1" type="ORF">Tci_043573</name>
</gene>
<accession>A0A6L2MHA8</accession>
<dbReference type="EMBL" id="BKCJ010006333">
    <property type="protein sequence ID" value="GEU71595.1"/>
    <property type="molecule type" value="Genomic_DNA"/>
</dbReference>
<proteinExistence type="predicted"/>
<name>A0A6L2MHA8_TANCI</name>
<sequence length="163" mass="18553">MSLLINCGDSIFNLRNGLWLWTSLLMNCGWISFELMEVGCMQIPYKFDIRHKLTPFGWKTVQEFGIDLEFLQRHLIDVYVVDDLSKLQESYNGLSNIGGRLSAPDSIMYSTREHVFKKKSLIAMGIVMDLDRGTCCLPTTRRIRKDDEVEEAANEDAGGPAKV</sequence>
<evidence type="ECO:0000313" key="1">
    <source>
        <dbReference type="EMBL" id="GEU71595.1"/>
    </source>
</evidence>